<accession>A0ABS5D408</accession>
<protein>
    <submittedName>
        <fullName evidence="2">DUF3570 domain-containing protein</fullName>
    </submittedName>
</protein>
<dbReference type="RefSeq" id="WP_210789486.1">
    <property type="nucleotide sequence ID" value="NZ_JAGPXB010000006.1"/>
</dbReference>
<keyword evidence="1" id="KW-0732">Signal</keyword>
<dbReference type="EMBL" id="JAGPXB010000006">
    <property type="protein sequence ID" value="MBQ0908736.1"/>
    <property type="molecule type" value="Genomic_DNA"/>
</dbReference>
<organism evidence="2 3">
    <name type="scientific">Flavobacterium erciyesense</name>
    <dbReference type="NCBI Taxonomy" id="2825842"/>
    <lineage>
        <taxon>Bacteria</taxon>
        <taxon>Pseudomonadati</taxon>
        <taxon>Bacteroidota</taxon>
        <taxon>Flavobacteriia</taxon>
        <taxon>Flavobacteriales</taxon>
        <taxon>Flavobacteriaceae</taxon>
        <taxon>Flavobacterium</taxon>
    </lineage>
</organism>
<dbReference type="InterPro" id="IPR021953">
    <property type="entry name" value="DUF3570"/>
</dbReference>
<sequence length="458" mass="51618">MKIKIIALLLIGTATAFAQDTPKEPVFKKRVLETTEIDFLASYYAQDGSRSAVSGGLGSEKLTDVASNIVVAMPLNDDDVLTIDLGISAYSSASSSNINPYDTTNGTPWQASSGASQSDQLTSIVANYSHSSDSRDLIWNGDVSFSNEYDYTSVGVGGGVARLFNEKNTELSVKVNAYLDQWRPIYPKELSDFDGNGNNFLSQGIFNGRTIWDQNGQASTAYLPSAFKPVTAVNRNSFSASFGFSQVLTKKLQVSFFFDVLQQQGLLSSPYHRMYFADKANFYVGQPQFIANYTNENNKGTYQLADDIERLPDNRFKLPIGARLNYYVNERVALRTYYRYYSDNWDIQSHTASIEVPVKLTDKFTVFPMYRYYTQTQSKYYAPYETHLSTEKFYTSDADLATFDANQYGFGVNYTDIFTAAKVWKFGLKNIDFRFNHYKRSDNLTADIATVAFKFIMQ</sequence>
<dbReference type="Pfam" id="PF12094">
    <property type="entry name" value="DUF3570"/>
    <property type="match status" value="1"/>
</dbReference>
<dbReference type="Proteomes" id="UP000679008">
    <property type="component" value="Unassembled WGS sequence"/>
</dbReference>
<feature type="signal peptide" evidence="1">
    <location>
        <begin position="1"/>
        <end position="18"/>
    </location>
</feature>
<name>A0ABS5D408_9FLAO</name>
<feature type="chain" id="PRO_5046386793" evidence="1">
    <location>
        <begin position="19"/>
        <end position="458"/>
    </location>
</feature>
<reference evidence="2 3" key="1">
    <citation type="submission" date="2021-04" db="EMBL/GenBank/DDBJ databases">
        <title>Description of novel Flavobacterium sp. F-328.</title>
        <authorList>
            <person name="Saticioglu I.B."/>
        </authorList>
    </citation>
    <scope>NUCLEOTIDE SEQUENCE [LARGE SCALE GENOMIC DNA]</scope>
    <source>
        <strain evidence="2 3">F-328</strain>
    </source>
</reference>
<proteinExistence type="predicted"/>
<evidence type="ECO:0000256" key="1">
    <source>
        <dbReference type="SAM" id="SignalP"/>
    </source>
</evidence>
<gene>
    <name evidence="2" type="ORF">KBJ98_08490</name>
</gene>
<evidence type="ECO:0000313" key="2">
    <source>
        <dbReference type="EMBL" id="MBQ0908736.1"/>
    </source>
</evidence>
<keyword evidence="3" id="KW-1185">Reference proteome</keyword>
<comment type="caution">
    <text evidence="2">The sequence shown here is derived from an EMBL/GenBank/DDBJ whole genome shotgun (WGS) entry which is preliminary data.</text>
</comment>
<evidence type="ECO:0000313" key="3">
    <source>
        <dbReference type="Proteomes" id="UP000679008"/>
    </source>
</evidence>